<dbReference type="AlphaFoldDB" id="A3IPE3"/>
<protein>
    <submittedName>
        <fullName evidence="2">Uncharacterized protein</fullName>
    </submittedName>
</protein>
<dbReference type="RefSeq" id="WP_008275261.1">
    <property type="nucleotide sequence ID" value="NZ_AAXW01000012.1"/>
</dbReference>
<feature type="region of interest" description="Disordered" evidence="1">
    <location>
        <begin position="23"/>
        <end position="93"/>
    </location>
</feature>
<organism evidence="2 3">
    <name type="scientific">Crocosphaera chwakensis CCY0110</name>
    <dbReference type="NCBI Taxonomy" id="391612"/>
    <lineage>
        <taxon>Bacteria</taxon>
        <taxon>Bacillati</taxon>
        <taxon>Cyanobacteriota</taxon>
        <taxon>Cyanophyceae</taxon>
        <taxon>Oscillatoriophycideae</taxon>
        <taxon>Chroococcales</taxon>
        <taxon>Aphanothecaceae</taxon>
        <taxon>Crocosphaera</taxon>
        <taxon>Crocosphaera chwakensis</taxon>
    </lineage>
</organism>
<name>A3IPE3_9CHRO</name>
<dbReference type="Proteomes" id="UP000003781">
    <property type="component" value="Unassembled WGS sequence"/>
</dbReference>
<accession>A3IPE3</accession>
<dbReference type="OrthoDB" id="583785at2"/>
<dbReference type="EMBL" id="AAXW01000012">
    <property type="protein sequence ID" value="EAZ91708.1"/>
    <property type="molecule type" value="Genomic_DNA"/>
</dbReference>
<feature type="compositionally biased region" description="Basic and acidic residues" evidence="1">
    <location>
        <begin position="64"/>
        <end position="82"/>
    </location>
</feature>
<feature type="compositionally biased region" description="Basic and acidic residues" evidence="1">
    <location>
        <begin position="24"/>
        <end position="55"/>
    </location>
</feature>
<sequence>MVFGIAPTALILAGLFDYFNTKHSSREKATDSSKPKSVEIERRPNKLPQQKHDNDNISSKKSTYLREENPKKTKEEADRLSENQKPNSINNKNIIGFESDNKLSKNSDNTIITYFGNKGQYTVDYEAGTYYGCVDGKGCLFLGKDKKIGDFVWRNGTYIYQIDNDQVEVLNHNQLIFEDALKEQVDSIPKQENSNDTKKITFYGNKGQYTVNYEAGTYYGCVDGKGCLFLGKDKKIGDFIWRNGTYTYSINEYNLQVHNNGKLIFQDQFN</sequence>
<evidence type="ECO:0000313" key="3">
    <source>
        <dbReference type="Proteomes" id="UP000003781"/>
    </source>
</evidence>
<gene>
    <name evidence="2" type="ORF">CY0110_26293</name>
</gene>
<reference evidence="2 3" key="1">
    <citation type="submission" date="2007-03" db="EMBL/GenBank/DDBJ databases">
        <authorList>
            <person name="Stal L."/>
            <person name="Ferriera S."/>
            <person name="Johnson J."/>
            <person name="Kravitz S."/>
            <person name="Beeson K."/>
            <person name="Sutton G."/>
            <person name="Rogers Y.-H."/>
            <person name="Friedman R."/>
            <person name="Frazier M."/>
            <person name="Venter J.C."/>
        </authorList>
    </citation>
    <scope>NUCLEOTIDE SEQUENCE [LARGE SCALE GENOMIC DNA]</scope>
    <source>
        <strain evidence="2 3">CCY0110</strain>
    </source>
</reference>
<evidence type="ECO:0000313" key="2">
    <source>
        <dbReference type="EMBL" id="EAZ91708.1"/>
    </source>
</evidence>
<proteinExistence type="predicted"/>
<feature type="compositionally biased region" description="Polar residues" evidence="1">
    <location>
        <begin position="83"/>
        <end position="93"/>
    </location>
</feature>
<comment type="caution">
    <text evidence="2">The sequence shown here is derived from an EMBL/GenBank/DDBJ whole genome shotgun (WGS) entry which is preliminary data.</text>
</comment>
<evidence type="ECO:0000256" key="1">
    <source>
        <dbReference type="SAM" id="MobiDB-lite"/>
    </source>
</evidence>
<keyword evidence="3" id="KW-1185">Reference proteome</keyword>